<evidence type="ECO:0000313" key="1">
    <source>
        <dbReference type="EMBL" id="GGD64560.1"/>
    </source>
</evidence>
<evidence type="ECO:0000313" key="3">
    <source>
        <dbReference type="Proteomes" id="UP000027439"/>
    </source>
</evidence>
<accession>A0A069P4R6</accession>
<proteinExistence type="predicted"/>
<dbReference type="eggNOG" id="ENOG5032PP3">
    <property type="taxonomic scope" value="Bacteria"/>
</dbReference>
<evidence type="ECO:0000313" key="4">
    <source>
        <dbReference type="Proteomes" id="UP000597138"/>
    </source>
</evidence>
<gene>
    <name evidence="2" type="ORF">BG57_02840</name>
    <name evidence="1" type="ORF">GCM10010985_18320</name>
</gene>
<reference evidence="2 3" key="2">
    <citation type="submission" date="2014-03" db="EMBL/GenBank/DDBJ databases">
        <title>Draft Genome Sequences of Four Burkholderia Strains.</title>
        <authorList>
            <person name="Liu X.Y."/>
            <person name="Li C.X."/>
            <person name="Xu J.H."/>
        </authorList>
    </citation>
    <scope>NUCLEOTIDE SEQUENCE [LARGE SCALE GENOMIC DNA]</scope>
    <source>
        <strain evidence="2 3">R27</strain>
    </source>
</reference>
<dbReference type="RefSeq" id="WP_052005795.1">
    <property type="nucleotide sequence ID" value="NZ_BMEG01000002.1"/>
</dbReference>
<organism evidence="2 3">
    <name type="scientific">Caballeronia grimmiae</name>
    <dbReference type="NCBI Taxonomy" id="1071679"/>
    <lineage>
        <taxon>Bacteria</taxon>
        <taxon>Pseudomonadati</taxon>
        <taxon>Pseudomonadota</taxon>
        <taxon>Betaproteobacteria</taxon>
        <taxon>Burkholderiales</taxon>
        <taxon>Burkholderiaceae</taxon>
        <taxon>Caballeronia</taxon>
    </lineage>
</organism>
<sequence>MDSIPVDYQGCELSAVVVHAAGEFVSTVLIERPGGVRRAVGPFRPFDTARAAEQFAIQYGKDELDGRHVPKELQMAAG</sequence>
<reference evidence="1" key="4">
    <citation type="submission" date="2024-05" db="EMBL/GenBank/DDBJ databases">
        <authorList>
            <person name="Sun Q."/>
            <person name="Zhou Y."/>
        </authorList>
    </citation>
    <scope>NUCLEOTIDE SEQUENCE</scope>
    <source>
        <strain evidence="1">CGMCC 1.11013</strain>
    </source>
</reference>
<dbReference type="EMBL" id="BMEG01000002">
    <property type="protein sequence ID" value="GGD64560.1"/>
    <property type="molecule type" value="Genomic_DNA"/>
</dbReference>
<dbReference type="Proteomes" id="UP000597138">
    <property type="component" value="Unassembled WGS sequence"/>
</dbReference>
<evidence type="ECO:0000313" key="2">
    <source>
        <dbReference type="EMBL" id="KDR34904.1"/>
    </source>
</evidence>
<dbReference type="Proteomes" id="UP000027439">
    <property type="component" value="Unassembled WGS sequence"/>
</dbReference>
<dbReference type="OrthoDB" id="9009911at2"/>
<comment type="caution">
    <text evidence="2">The sequence shown here is derived from an EMBL/GenBank/DDBJ whole genome shotgun (WGS) entry which is preliminary data.</text>
</comment>
<keyword evidence="4" id="KW-1185">Reference proteome</keyword>
<reference evidence="4" key="3">
    <citation type="journal article" date="2019" name="Int. J. Syst. Evol. Microbiol.">
        <title>The Global Catalogue of Microorganisms (GCM) 10K type strain sequencing project: providing services to taxonomists for standard genome sequencing and annotation.</title>
        <authorList>
            <consortium name="The Broad Institute Genomics Platform"/>
            <consortium name="The Broad Institute Genome Sequencing Center for Infectious Disease"/>
            <person name="Wu L."/>
            <person name="Ma J."/>
        </authorList>
    </citation>
    <scope>NUCLEOTIDE SEQUENCE [LARGE SCALE GENOMIC DNA]</scope>
    <source>
        <strain evidence="4">CGMCC 1.11013</strain>
    </source>
</reference>
<protein>
    <submittedName>
        <fullName evidence="2">Uncharacterized protein</fullName>
    </submittedName>
</protein>
<dbReference type="AlphaFoldDB" id="A0A069P4R6"/>
<dbReference type="EMBL" id="JFHE01000010">
    <property type="protein sequence ID" value="KDR34904.1"/>
    <property type="molecule type" value="Genomic_DNA"/>
</dbReference>
<name>A0A069P4R6_9BURK</name>
<reference evidence="1" key="1">
    <citation type="journal article" date="2014" name="Int. J. Syst. Evol. Microbiol.">
        <title>Complete genome of a new Firmicutes species belonging to the dominant human colonic microbiota ('Ruminococcus bicirculans') reveals two chromosomes and a selective capacity to utilize plant glucans.</title>
        <authorList>
            <consortium name="NISC Comparative Sequencing Program"/>
            <person name="Wegmann U."/>
            <person name="Louis P."/>
            <person name="Goesmann A."/>
            <person name="Henrissat B."/>
            <person name="Duncan S.H."/>
            <person name="Flint H.J."/>
        </authorList>
    </citation>
    <scope>NUCLEOTIDE SEQUENCE</scope>
    <source>
        <strain evidence="1">CGMCC 1.11013</strain>
    </source>
</reference>